<evidence type="ECO:0000313" key="2">
    <source>
        <dbReference type="EMBL" id="CAK9135591.1"/>
    </source>
</evidence>
<gene>
    <name evidence="2" type="ORF">ILEXP_LOCUS2550</name>
</gene>
<proteinExistence type="predicted"/>
<comment type="caution">
    <text evidence="2">The sequence shown here is derived from an EMBL/GenBank/DDBJ whole genome shotgun (WGS) entry which is preliminary data.</text>
</comment>
<name>A0ABC8QS84_9AQUA</name>
<keyword evidence="3" id="KW-1185">Reference proteome</keyword>
<dbReference type="AlphaFoldDB" id="A0ABC8QS84"/>
<organism evidence="2 3">
    <name type="scientific">Ilex paraguariensis</name>
    <name type="common">yerba mate</name>
    <dbReference type="NCBI Taxonomy" id="185542"/>
    <lineage>
        <taxon>Eukaryota</taxon>
        <taxon>Viridiplantae</taxon>
        <taxon>Streptophyta</taxon>
        <taxon>Embryophyta</taxon>
        <taxon>Tracheophyta</taxon>
        <taxon>Spermatophyta</taxon>
        <taxon>Magnoliopsida</taxon>
        <taxon>eudicotyledons</taxon>
        <taxon>Gunneridae</taxon>
        <taxon>Pentapetalae</taxon>
        <taxon>asterids</taxon>
        <taxon>campanulids</taxon>
        <taxon>Aquifoliales</taxon>
        <taxon>Aquifoliaceae</taxon>
        <taxon>Ilex</taxon>
    </lineage>
</organism>
<evidence type="ECO:0000313" key="3">
    <source>
        <dbReference type="Proteomes" id="UP001642360"/>
    </source>
</evidence>
<feature type="non-terminal residue" evidence="2">
    <location>
        <position position="69"/>
    </location>
</feature>
<feature type="region of interest" description="Disordered" evidence="1">
    <location>
        <begin position="24"/>
        <end position="52"/>
    </location>
</feature>
<reference evidence="2 3" key="1">
    <citation type="submission" date="2024-02" db="EMBL/GenBank/DDBJ databases">
        <authorList>
            <person name="Vignale AGUSTIN F."/>
            <person name="Sosa J E."/>
            <person name="Modenutti C."/>
        </authorList>
    </citation>
    <scope>NUCLEOTIDE SEQUENCE [LARGE SCALE GENOMIC DNA]</scope>
</reference>
<dbReference type="Proteomes" id="UP001642360">
    <property type="component" value="Unassembled WGS sequence"/>
</dbReference>
<sequence length="69" mass="7310">MDPTLAPWSDTALLVEAATAPAPAPIDVEPAPQGYTSTVHTDAALPSRSADSFSTSIDELFGDIEHQWE</sequence>
<protein>
    <submittedName>
        <fullName evidence="2">Uncharacterized protein</fullName>
    </submittedName>
</protein>
<dbReference type="EMBL" id="CAUOFW020000723">
    <property type="protein sequence ID" value="CAK9135591.1"/>
    <property type="molecule type" value="Genomic_DNA"/>
</dbReference>
<evidence type="ECO:0000256" key="1">
    <source>
        <dbReference type="SAM" id="MobiDB-lite"/>
    </source>
</evidence>
<accession>A0ABC8QS84</accession>